<feature type="compositionally biased region" description="Acidic residues" evidence="1">
    <location>
        <begin position="421"/>
        <end position="449"/>
    </location>
</feature>
<protein>
    <submittedName>
        <fullName evidence="2">Uncharacterized protein</fullName>
    </submittedName>
</protein>
<feature type="compositionally biased region" description="Acidic residues" evidence="1">
    <location>
        <begin position="382"/>
        <end position="393"/>
    </location>
</feature>
<feature type="compositionally biased region" description="Acidic residues" evidence="1">
    <location>
        <begin position="138"/>
        <end position="147"/>
    </location>
</feature>
<sequence length="465" mass="51269">MSDSEPGTPDRPSNAVISRALRDVVVAIHKTKKGEDLTVKRIRTKAEEKLGLTAGFFKTNVEWKQKSHDLILAAVEKYCGDDAPSETDPEPKPKSKPPPKKAVKPKPVAKKTEKAGVKRKPTTSAKKQPQKRRKTTVESDDESEADLVEPPTKEDTPPDVESDPPKKGLVRRGKKVVAEDSDEEEQATSRLASKIEEENDDAEVSQAQPANERETTPVADNKGQGSDSDMSDVIDESPKKKQPKKPPPKKSKSKASPVAKPKAKPSKSKVEDTPDQAEIKRLQSWLVKCGIRKVWVKELANCDTGKEKIKHLKGMLKEAGMDGKYSNEKAAAIKEQREFAKDLEAIQEGNAAWGGTGGEEGGRPRRRLARVIQKVVPKYHEEEDEEIEDNGEDETVKPPKNIQGDVSAKPKTNPKAKIAVENEDQAQEDDNDDSDGEDDFQEEDDESDDEVKFSSEDDSGGDDSE</sequence>
<dbReference type="AlphaFoldDB" id="A0A6G1KGL3"/>
<keyword evidence="3" id="KW-1185">Reference proteome</keyword>
<dbReference type="PANTHER" id="PTHR15410">
    <property type="entry name" value="HIRA-INTERACTING PROTEIN 3"/>
    <property type="match status" value="1"/>
</dbReference>
<feature type="compositionally biased region" description="Basic and acidic residues" evidence="1">
    <location>
        <begin position="268"/>
        <end position="277"/>
    </location>
</feature>
<dbReference type="InterPro" id="IPR037647">
    <property type="entry name" value="HIRIP3"/>
</dbReference>
<evidence type="ECO:0000313" key="2">
    <source>
        <dbReference type="EMBL" id="KAF2711497.1"/>
    </source>
</evidence>
<feature type="compositionally biased region" description="Basic residues" evidence="1">
    <location>
        <begin position="240"/>
        <end position="253"/>
    </location>
</feature>
<feature type="region of interest" description="Disordered" evidence="1">
    <location>
        <begin position="376"/>
        <end position="465"/>
    </location>
</feature>
<accession>A0A6G1KGL3</accession>
<evidence type="ECO:0000313" key="3">
    <source>
        <dbReference type="Proteomes" id="UP000799428"/>
    </source>
</evidence>
<dbReference type="EMBL" id="MU005767">
    <property type="protein sequence ID" value="KAF2711497.1"/>
    <property type="molecule type" value="Genomic_DNA"/>
</dbReference>
<evidence type="ECO:0000256" key="1">
    <source>
        <dbReference type="SAM" id="MobiDB-lite"/>
    </source>
</evidence>
<dbReference type="GO" id="GO:0005634">
    <property type="term" value="C:nucleus"/>
    <property type="evidence" value="ECO:0007669"/>
    <property type="project" value="TreeGrafter"/>
</dbReference>
<dbReference type="OrthoDB" id="552755at2759"/>
<organism evidence="2 3">
    <name type="scientific">Pleomassaria siparia CBS 279.74</name>
    <dbReference type="NCBI Taxonomy" id="1314801"/>
    <lineage>
        <taxon>Eukaryota</taxon>
        <taxon>Fungi</taxon>
        <taxon>Dikarya</taxon>
        <taxon>Ascomycota</taxon>
        <taxon>Pezizomycotina</taxon>
        <taxon>Dothideomycetes</taxon>
        <taxon>Pleosporomycetidae</taxon>
        <taxon>Pleosporales</taxon>
        <taxon>Pleomassariaceae</taxon>
        <taxon>Pleomassaria</taxon>
    </lineage>
</organism>
<feature type="compositionally biased region" description="Basic residues" evidence="1">
    <location>
        <begin position="94"/>
        <end position="109"/>
    </location>
</feature>
<name>A0A6G1KGL3_9PLEO</name>
<proteinExistence type="predicted"/>
<feature type="region of interest" description="Disordered" evidence="1">
    <location>
        <begin position="80"/>
        <end position="277"/>
    </location>
</feature>
<dbReference type="Proteomes" id="UP000799428">
    <property type="component" value="Unassembled WGS sequence"/>
</dbReference>
<feature type="compositionally biased region" description="Acidic residues" evidence="1">
    <location>
        <begin position="456"/>
        <end position="465"/>
    </location>
</feature>
<reference evidence="2" key="1">
    <citation type="journal article" date="2020" name="Stud. Mycol.">
        <title>101 Dothideomycetes genomes: a test case for predicting lifestyles and emergence of pathogens.</title>
        <authorList>
            <person name="Haridas S."/>
            <person name="Albert R."/>
            <person name="Binder M."/>
            <person name="Bloem J."/>
            <person name="Labutti K."/>
            <person name="Salamov A."/>
            <person name="Andreopoulos B."/>
            <person name="Baker S."/>
            <person name="Barry K."/>
            <person name="Bills G."/>
            <person name="Bluhm B."/>
            <person name="Cannon C."/>
            <person name="Castanera R."/>
            <person name="Culley D."/>
            <person name="Daum C."/>
            <person name="Ezra D."/>
            <person name="Gonzalez J."/>
            <person name="Henrissat B."/>
            <person name="Kuo A."/>
            <person name="Liang C."/>
            <person name="Lipzen A."/>
            <person name="Lutzoni F."/>
            <person name="Magnuson J."/>
            <person name="Mondo S."/>
            <person name="Nolan M."/>
            <person name="Ohm R."/>
            <person name="Pangilinan J."/>
            <person name="Park H.-J."/>
            <person name="Ramirez L."/>
            <person name="Alfaro M."/>
            <person name="Sun H."/>
            <person name="Tritt A."/>
            <person name="Yoshinaga Y."/>
            <person name="Zwiers L.-H."/>
            <person name="Turgeon B."/>
            <person name="Goodwin S."/>
            <person name="Spatafora J."/>
            <person name="Crous P."/>
            <person name="Grigoriev I."/>
        </authorList>
    </citation>
    <scope>NUCLEOTIDE SEQUENCE</scope>
    <source>
        <strain evidence="2">CBS 279.74</strain>
    </source>
</reference>
<dbReference type="PANTHER" id="PTHR15410:SF2">
    <property type="entry name" value="HIRA-INTERACTING PROTEIN 3"/>
    <property type="match status" value="1"/>
</dbReference>
<gene>
    <name evidence="2" type="ORF">K504DRAFT_465246</name>
</gene>